<comment type="caution">
    <text evidence="4">The sequence shown here is derived from an EMBL/GenBank/DDBJ whole genome shotgun (WGS) entry which is preliminary data.</text>
</comment>
<dbReference type="Pfam" id="PF00589">
    <property type="entry name" value="Phage_integrase"/>
    <property type="match status" value="1"/>
</dbReference>
<evidence type="ECO:0000313" key="4">
    <source>
        <dbReference type="EMBL" id="KAG7309828.1"/>
    </source>
</evidence>
<evidence type="ECO:0000313" key="5">
    <source>
        <dbReference type="Proteomes" id="UP000823941"/>
    </source>
</evidence>
<name>A0ABQ7QXQ0_PLUXY</name>
<keyword evidence="2" id="KW-0233">DNA recombination</keyword>
<dbReference type="Proteomes" id="UP000823941">
    <property type="component" value="Chromosome 6"/>
</dbReference>
<evidence type="ECO:0000256" key="1">
    <source>
        <dbReference type="ARBA" id="ARBA00023125"/>
    </source>
</evidence>
<dbReference type="PROSITE" id="PS51898">
    <property type="entry name" value="TYR_RECOMBINASE"/>
    <property type="match status" value="1"/>
</dbReference>
<dbReference type="Gene3D" id="1.10.443.10">
    <property type="entry name" value="Intergrase catalytic core"/>
    <property type="match status" value="1"/>
</dbReference>
<dbReference type="PANTHER" id="PTHR30349:SF41">
    <property type="entry name" value="INTEGRASE_RECOMBINASE PROTEIN MJ0367-RELATED"/>
    <property type="match status" value="1"/>
</dbReference>
<evidence type="ECO:0000259" key="3">
    <source>
        <dbReference type="PROSITE" id="PS51898"/>
    </source>
</evidence>
<gene>
    <name evidence="4" type="ORF">JYU34_004336</name>
</gene>
<reference evidence="4 5" key="1">
    <citation type="submission" date="2021-06" db="EMBL/GenBank/DDBJ databases">
        <title>A haploid diamondback moth (Plutella xylostella L.) genome assembly resolves 31 chromosomes and identifies a diamide resistance mutation.</title>
        <authorList>
            <person name="Ward C.M."/>
            <person name="Perry K.D."/>
            <person name="Baker G."/>
            <person name="Powis K."/>
            <person name="Heckel D.G."/>
            <person name="Baxter S.W."/>
        </authorList>
    </citation>
    <scope>NUCLEOTIDE SEQUENCE [LARGE SCALE GENOMIC DNA]</scope>
    <source>
        <strain evidence="4 5">LV</strain>
        <tissue evidence="4">Single pupa</tissue>
    </source>
</reference>
<sequence length="328" mass="37667">MVLTPDLVKEKVDVIGDTLLPFKSELRYLKSYDDFMKWRTEKKVTSLEENDLLTYFFELSETYKPSTLWSVYSMLKTTLSSKHNVNLKNYERLTSFLKERARGFRSKRSNVFTNQQVDTFLKTAPDDIYLAMKVLLILGISGACRGNELINLKVSDIEKQGEILLVKLRGTENETSSDRTFFIREEYVNTIQKYINLRPSDIETNRLFIKYMNGKCFRQVMGKNKIAAIPKEIATYLKLPNPNQYSGHCFRRTSATLMASSGADIMAIKRTGGWKANRMAAGYIEEAMENNITATDSTNQHYTYPPQPSTSLEIDISRTTPKSPPYII</sequence>
<dbReference type="InterPro" id="IPR002104">
    <property type="entry name" value="Integrase_catalytic"/>
</dbReference>
<organism evidence="4 5">
    <name type="scientific">Plutella xylostella</name>
    <name type="common">Diamondback moth</name>
    <name type="synonym">Plutella maculipennis</name>
    <dbReference type="NCBI Taxonomy" id="51655"/>
    <lineage>
        <taxon>Eukaryota</taxon>
        <taxon>Metazoa</taxon>
        <taxon>Ecdysozoa</taxon>
        <taxon>Arthropoda</taxon>
        <taxon>Hexapoda</taxon>
        <taxon>Insecta</taxon>
        <taxon>Pterygota</taxon>
        <taxon>Neoptera</taxon>
        <taxon>Endopterygota</taxon>
        <taxon>Lepidoptera</taxon>
        <taxon>Glossata</taxon>
        <taxon>Ditrysia</taxon>
        <taxon>Yponomeutoidea</taxon>
        <taxon>Plutellidae</taxon>
        <taxon>Plutella</taxon>
    </lineage>
</organism>
<dbReference type="EMBL" id="JAHIBW010000006">
    <property type="protein sequence ID" value="KAG7309828.1"/>
    <property type="molecule type" value="Genomic_DNA"/>
</dbReference>
<keyword evidence="5" id="KW-1185">Reference proteome</keyword>
<dbReference type="CDD" id="cd00397">
    <property type="entry name" value="DNA_BRE_C"/>
    <property type="match status" value="1"/>
</dbReference>
<feature type="domain" description="Tyr recombinase" evidence="3">
    <location>
        <begin position="107"/>
        <end position="316"/>
    </location>
</feature>
<dbReference type="InterPro" id="IPR011010">
    <property type="entry name" value="DNA_brk_join_enz"/>
</dbReference>
<keyword evidence="1" id="KW-0238">DNA-binding</keyword>
<dbReference type="SUPFAM" id="SSF56349">
    <property type="entry name" value="DNA breaking-rejoining enzymes"/>
    <property type="match status" value="1"/>
</dbReference>
<proteinExistence type="predicted"/>
<accession>A0ABQ7QXQ0</accession>
<evidence type="ECO:0000256" key="2">
    <source>
        <dbReference type="ARBA" id="ARBA00023172"/>
    </source>
</evidence>
<dbReference type="InterPro" id="IPR013762">
    <property type="entry name" value="Integrase-like_cat_sf"/>
</dbReference>
<protein>
    <recommendedName>
        <fullName evidence="3">Tyr recombinase domain-containing protein</fullName>
    </recommendedName>
</protein>
<dbReference type="InterPro" id="IPR050090">
    <property type="entry name" value="Tyrosine_recombinase_XerCD"/>
</dbReference>
<dbReference type="PANTHER" id="PTHR30349">
    <property type="entry name" value="PHAGE INTEGRASE-RELATED"/>
    <property type="match status" value="1"/>
</dbReference>